<evidence type="ECO:0000313" key="3">
    <source>
        <dbReference type="Proteomes" id="UP000494256"/>
    </source>
</evidence>
<name>A0A8S0ZFS1_ARCPL</name>
<evidence type="ECO:0000313" key="2">
    <source>
        <dbReference type="EMBL" id="CAB3231598.1"/>
    </source>
</evidence>
<gene>
    <name evidence="2" type="ORF">APLA_LOCUS5305</name>
</gene>
<organism evidence="2 3">
    <name type="scientific">Arctia plantaginis</name>
    <name type="common">Wood tiger moth</name>
    <name type="synonym">Phalaena plantaginis</name>
    <dbReference type="NCBI Taxonomy" id="874455"/>
    <lineage>
        <taxon>Eukaryota</taxon>
        <taxon>Metazoa</taxon>
        <taxon>Ecdysozoa</taxon>
        <taxon>Arthropoda</taxon>
        <taxon>Hexapoda</taxon>
        <taxon>Insecta</taxon>
        <taxon>Pterygota</taxon>
        <taxon>Neoptera</taxon>
        <taxon>Endopterygota</taxon>
        <taxon>Lepidoptera</taxon>
        <taxon>Glossata</taxon>
        <taxon>Ditrysia</taxon>
        <taxon>Noctuoidea</taxon>
        <taxon>Erebidae</taxon>
        <taxon>Arctiinae</taxon>
        <taxon>Arctia</taxon>
    </lineage>
</organism>
<dbReference type="Proteomes" id="UP000494256">
    <property type="component" value="Unassembled WGS sequence"/>
</dbReference>
<dbReference type="AlphaFoldDB" id="A0A8S0ZFS1"/>
<reference evidence="2 3" key="1">
    <citation type="submission" date="2020-04" db="EMBL/GenBank/DDBJ databases">
        <authorList>
            <person name="Wallbank WR R."/>
            <person name="Pardo Diaz C."/>
            <person name="Kozak K."/>
            <person name="Martin S."/>
            <person name="Jiggins C."/>
            <person name="Moest M."/>
            <person name="Warren A I."/>
            <person name="Byers J.R.P. K."/>
            <person name="Montejo-Kovacevich G."/>
            <person name="Yen C E."/>
        </authorList>
    </citation>
    <scope>NUCLEOTIDE SEQUENCE [LARGE SCALE GENOMIC DNA]</scope>
</reference>
<protein>
    <submittedName>
        <fullName evidence="2">Uncharacterized protein</fullName>
    </submittedName>
</protein>
<accession>A0A8S0ZFS1</accession>
<feature type="region of interest" description="Disordered" evidence="1">
    <location>
        <begin position="1"/>
        <end position="185"/>
    </location>
</feature>
<evidence type="ECO:0000256" key="1">
    <source>
        <dbReference type="SAM" id="MobiDB-lite"/>
    </source>
</evidence>
<comment type="caution">
    <text evidence="2">The sequence shown here is derived from an EMBL/GenBank/DDBJ whole genome shotgun (WGS) entry which is preliminary data.</text>
</comment>
<dbReference type="EMBL" id="CADEBD010000288">
    <property type="protein sequence ID" value="CAB3231598.1"/>
    <property type="molecule type" value="Genomic_DNA"/>
</dbReference>
<proteinExistence type="predicted"/>
<feature type="compositionally biased region" description="Polar residues" evidence="1">
    <location>
        <begin position="60"/>
        <end position="70"/>
    </location>
</feature>
<feature type="compositionally biased region" description="Polar residues" evidence="1">
    <location>
        <begin position="139"/>
        <end position="148"/>
    </location>
</feature>
<dbReference type="OrthoDB" id="6594281at2759"/>
<sequence>MDAAPVPEGSGPGGVLEGDRLHASGAVKKSARSEQGARTRPARPPKSVKSASGSLRKATTIKNAQTTARRNQADLARGFLGVDQPASLDPAGSSGDSDQGRVETPYLSAESLSPKRSPGRLEFWSMTSSPQHRDRPQGSDCSNWSEGSLGTEGGMADPRREPAPLVLGHDSDTDEALSDADSNKS</sequence>